<dbReference type="Pfam" id="PF12739">
    <property type="entry name" value="TRAPPC-Trs85"/>
    <property type="match status" value="1"/>
</dbReference>
<dbReference type="InterPro" id="IPR024420">
    <property type="entry name" value="TRAPP_III_complex_Trs85"/>
</dbReference>
<sequence>MVFITIKKGDQPQFLLELPVSEEVKTLVDLACEVYNYRLKVFRIADQLTELAEHGVSLPPNMQGLTDEQVEELKLVDEWGQKCIPSGGYVENKDEIGRRNGKAPTEKFAEILVKTSAEAKALISKDLVGQGKALSKEIVHEAFMMLSGAVTIVYPMGLPPYDPIQLEIKNEEDLSGTHAATEVIPADEATIWFSGKELLVGKKLSDYVGNNDKTKIIAKIQKRGSGAPAREAVISEADQRALMAFYHRRQEEWKKLEQNDDDSYLDSAPTVGVLTSADVDKFMAPNNLTFVDLLLPFSGQIRDVCMKDGNNISHVMKKLRIRFHNALLPFDLSVKCEGVIDPSLFPPASYSTFYLNGKAYSIPVDTFWFEYWRHSFISGLGPYAHEYLTRYLGCLFVVTTCNPDPLNAFTVLVQEQANLVRTQPLRWFSPSKLPSFFVLINDTALVGADETKRIYQSLASTYGNANCYLLNLSSQPKPMTAVNGNSAPYADPWLCYLTPHGWATTHTNKIIISPPGADSSLVSRLNLPHGQCLSAQDNDKLRAFVEDFVIRILVPWAEATIKNLNDQISHRLRKSRGFFSVTRKLFAQATGSSNATAAPSAPSLAALDGPQQSSLAISSSRSDSNVGQLVLNTATPSPNPALQQPANNSTILTDDSPEQQMRRLADLLFLFQQYESAHQIYDLLKRDFRQHSAWLNYAGAQEMSAISTYLQGAVSQRQYPQHQMDDAIITYITRGSKYDFFNQRTSELALRAVLLHTEALKSRELFAEAAVCFLRLADAHDYMTGGLLLEQAAHCCLRGKRPLLRHFAMRMALAGVRFARAKQVCFVVNKFFAFILRVITFDLLKAAMFFFVGQPHLSVRSYSLALKILSPRREADDGWSLALDHINENLARQKLISGQLSEAFDCLRRLISPQSHQLEAKQARFLRDFVAVAARVNHAFLKPLSQPFVNASNSTGAEWIELSLPVVDKARIKTMLGAPVSTRDDDGSVEARGTSFSDDEDGEDAKAFYTQRACLPHNFISHVFPTLVTPDAIPAWMVSTDSQVTTWDSDDVDSLRKPGEEFVRLVYGRPTYPLARDAVFRRLETLLCLHCGNKLPTDDAGGCLVLAPPSRLQNSRKSTQPHCLSVGERALKLIRSFLIKLIACDPLEQLTVQIPLHNPWRVPLVLTDMHLMWQASFAQQRTSSDVDSASSAVSTHRVVVSNEDANQERLREAKKFVTTELLSEFYMLPGDRKAVGAGFSLAVPSMLVQVTSKANLNPIGLVRVELSIQPRQYPGDVQIVGLAFYLNSSSPHQSTTGVQFCADGPPSVAVAAALPAGLTQTPSSSGIFSVTTSLSSLALSSTTPQVDMSVGNSDSESSDASSTENHLLAQDPLSFKPASPAVAYGSRLQAKVTFDMESDLRFQWKIQSPRPSLKVINCLPLMHVCVCPFTLFSHLFRFRFFTTSPSPTSYIHGLALVSLLFLSISEFGIQLRFLFLQAIFDSFPQHLFEGEIYGHSMTLINVGLHALTNLHLVCSWPSFFVLPPSSPHKSPPPFITPIAPTATIEPSASRREQFWLRAPASHIRRANHYLANSMPHNNAPRPLAPLTSPSRKVYFVFGYSSQGSSEFLRHEANLYLLPSLHFTATCSRTQGTAVDSLFVILRCKNASLQHAFRVVQLTCISEDWDIELVAPAAASLQGKLTRVFHKNLERQLPITLSQAPVQLNYDCCEVVLFALFSRRDGVAISPTQEVTLCVRASRRSASSPAGERCSDVVLGPLSSARIDAAASPHVTFFRRAVHASQLALPASNKTTSYSVPETDLQPKNLVLIAFWRVITPDPNDCARIGQSHVHVVYSHTPASPQSPPGHQLAQVLASVPSLLPLSSLVRLRLHHPFEVVHDFAASANQLIPALPDRASSAMAVIPVTAELYNASSAPITVRLSTSGDYTNRNSPHFASNPESSAAPPDPSRPQKPSLPNHPPSVLWSGVSLKQLALGPGETQWLSLKALAASPGVYEVNSFCVKASQHRRRDDGDDEDGTTWGAVSASADAPFVRQLCDFSSLVVVSTR</sequence>
<dbReference type="GO" id="GO:1990072">
    <property type="term" value="C:TRAPPIII protein complex"/>
    <property type="evidence" value="ECO:0007669"/>
    <property type="project" value="TreeGrafter"/>
</dbReference>
<dbReference type="InterPro" id="IPR058540">
    <property type="entry name" value="Ig_TPPC8_3rd"/>
</dbReference>
<dbReference type="Pfam" id="PF24542">
    <property type="entry name" value="Ig_TPPC8_C"/>
    <property type="match status" value="1"/>
</dbReference>
<evidence type="ECO:0000256" key="1">
    <source>
        <dbReference type="SAM" id="MobiDB-lite"/>
    </source>
</evidence>
<reference evidence="5 6" key="1">
    <citation type="submission" date="2018-10" db="EMBL/GenBank/DDBJ databases">
        <authorList>
            <consortium name="Pathogen Informatics"/>
        </authorList>
    </citation>
    <scope>NUCLEOTIDE SEQUENCE [LARGE SCALE GENOMIC DNA]</scope>
</reference>
<evidence type="ECO:0000259" key="4">
    <source>
        <dbReference type="Pfam" id="PF24546"/>
    </source>
</evidence>
<feature type="region of interest" description="Disordered" evidence="1">
    <location>
        <begin position="1921"/>
        <end position="1959"/>
    </location>
</feature>
<dbReference type="STRING" id="53468.A0A158QU80"/>
<dbReference type="PANTHER" id="PTHR12975">
    <property type="entry name" value="TRANSPORT PROTEIN TRAPP"/>
    <property type="match status" value="1"/>
</dbReference>
<evidence type="ECO:0008006" key="7">
    <source>
        <dbReference type="Google" id="ProtNLM"/>
    </source>
</evidence>
<proteinExistence type="predicted"/>
<keyword evidence="6" id="KW-1185">Reference proteome</keyword>
<feature type="domain" description="TPPC8 C-terminal Ig-like" evidence="2">
    <location>
        <begin position="1864"/>
        <end position="2002"/>
    </location>
</feature>
<evidence type="ECO:0000259" key="2">
    <source>
        <dbReference type="Pfam" id="PF24542"/>
    </source>
</evidence>
<evidence type="ECO:0000313" key="6">
    <source>
        <dbReference type="Proteomes" id="UP000267029"/>
    </source>
</evidence>
<feature type="compositionally biased region" description="Polar residues" evidence="1">
    <location>
        <begin position="1921"/>
        <end position="1939"/>
    </location>
</feature>
<feature type="domain" description="TPPC8 first Ig-like" evidence="3">
    <location>
        <begin position="1148"/>
        <end position="1234"/>
    </location>
</feature>
<name>A0A158QU80_MESCO</name>
<dbReference type="OrthoDB" id="203724at2759"/>
<dbReference type="InterPro" id="IPR057651">
    <property type="entry name" value="Ig_TPPC8_C"/>
</dbReference>
<accession>A0A158QU80</accession>
<dbReference type="InterPro" id="IPR058541">
    <property type="entry name" value="Ig_TPPC8_1st"/>
</dbReference>
<dbReference type="Proteomes" id="UP000267029">
    <property type="component" value="Unassembled WGS sequence"/>
</dbReference>
<protein>
    <recommendedName>
        <fullName evidence="7">Trafficking protein particle complex subunit 8</fullName>
    </recommendedName>
</protein>
<gene>
    <name evidence="5" type="ORF">MCOS_LOCUS5853</name>
</gene>
<dbReference type="Pfam" id="PF24546">
    <property type="entry name" value="Ig_TPPC8_3rd"/>
    <property type="match status" value="1"/>
</dbReference>
<dbReference type="GO" id="GO:0003352">
    <property type="term" value="P:regulation of cilium movement"/>
    <property type="evidence" value="ECO:0007669"/>
    <property type="project" value="InterPro"/>
</dbReference>
<organism evidence="5 6">
    <name type="scientific">Mesocestoides corti</name>
    <name type="common">Flatworm</name>
    <dbReference type="NCBI Taxonomy" id="53468"/>
    <lineage>
        <taxon>Eukaryota</taxon>
        <taxon>Metazoa</taxon>
        <taxon>Spiralia</taxon>
        <taxon>Lophotrochozoa</taxon>
        <taxon>Platyhelminthes</taxon>
        <taxon>Cestoda</taxon>
        <taxon>Eucestoda</taxon>
        <taxon>Cyclophyllidea</taxon>
        <taxon>Mesocestoididae</taxon>
        <taxon>Mesocestoides</taxon>
    </lineage>
</organism>
<feature type="region of interest" description="Disordered" evidence="1">
    <location>
        <begin position="630"/>
        <end position="655"/>
    </location>
</feature>
<dbReference type="Pfam" id="PF24545">
    <property type="entry name" value="Ig_TPPC8_1st"/>
    <property type="match status" value="1"/>
</dbReference>
<evidence type="ECO:0000313" key="5">
    <source>
        <dbReference type="EMBL" id="VDD79850.1"/>
    </source>
</evidence>
<dbReference type="EMBL" id="UXSR01005217">
    <property type="protein sequence ID" value="VDD79850.1"/>
    <property type="molecule type" value="Genomic_DNA"/>
</dbReference>
<evidence type="ECO:0000259" key="3">
    <source>
        <dbReference type="Pfam" id="PF24545"/>
    </source>
</evidence>
<feature type="compositionally biased region" description="Low complexity" evidence="1">
    <location>
        <begin position="1344"/>
        <end position="1362"/>
    </location>
</feature>
<dbReference type="PANTHER" id="PTHR12975:SF6">
    <property type="entry name" value="TRAFFICKING PROTEIN PARTICLE COMPLEX SUBUNIT 8"/>
    <property type="match status" value="1"/>
</dbReference>
<feature type="region of interest" description="Disordered" evidence="1">
    <location>
        <begin position="1344"/>
        <end position="1363"/>
    </location>
</feature>
<feature type="compositionally biased region" description="Polar residues" evidence="1">
    <location>
        <begin position="630"/>
        <end position="653"/>
    </location>
</feature>
<feature type="domain" description="TPPC8 third Ig-like" evidence="4">
    <location>
        <begin position="1612"/>
        <end position="1830"/>
    </location>
</feature>